<organism evidence="2 3">
    <name type="scientific">Rheinheimera pacifica</name>
    <dbReference type="NCBI Taxonomy" id="173990"/>
    <lineage>
        <taxon>Bacteria</taxon>
        <taxon>Pseudomonadati</taxon>
        <taxon>Pseudomonadota</taxon>
        <taxon>Gammaproteobacteria</taxon>
        <taxon>Chromatiales</taxon>
        <taxon>Chromatiaceae</taxon>
        <taxon>Rheinheimera</taxon>
    </lineage>
</organism>
<sequence length="857" mass="94163">MRKISLITTVLAALLHSAVQADTVAVTDGVMHWQNGARQGEEVALFGVNYSAPFAYGYRALQRLGVDHKQAIDMDVAHMARLGLDAYRIHLWDRQLADVDGNLLQNEHLALFDYLLFKLSQHNIKAIITPIGWWGSGYPEPDPNEQSFATLFSKSQMNQSAKAIAAQQNYLTQILTHINPYTGVSYANDPSVIAFELFNEPKHETPAAQSAAYIEKLVATVRAAGVTKPLFYNTSEQGNDQAFAAALCNSSIDGVAYQWYPTGLVKNHTILANMLPTVAHYTNPFAAISECNSKAKMVYEFDAADVANTVMYPAMARSFRAAGFQWATQFAYDPAAMAHTNSDYNTHFLNLLYTPGKAISLMIAAEAFRRLPRAQASSDYPASNQFAGVSLNYAANLSLLNTDDKFIYSNSNQTKPKNSKKLQQIAGVGSSVVAQYSGSGAYFLDKRADGLWQLELYPDLQPLQDPHQSASLRREVARLYHNQQQLSLQLADLGQRFYVKGLNDGNNLSTQAKNGTVSLTPGIYLLAKQPSQLKQVDSTLSYLLPKPAAAELSVYHQPLRQASLNDDIQFSLQLGANETPKKVELMLRYVGHRNFTALPMQAAAGGIYQVALPKTPAWQQTGLLEYAVTVSTPQQQVTFPGSSQGSPLQWDFVPAGNYWNLQLQPANAPVALYDATLDRHNNLYPKDERVRQDLVSGQQGKGLALRLAMEDLQAGAPELLLRTTPAPDNSLQQRDLAGYNTLAIKIRAVKQNEQIELALLDADGLAFGAELNVSTEWQYLLLPLSTLRSTATAMPQAFPMFMPALLPAAQAGQAWPQNSDLRQLQGVQLRFNTGAYTAGALGGWHAVELAEVSLIKR</sequence>
<evidence type="ECO:0000256" key="1">
    <source>
        <dbReference type="SAM" id="SignalP"/>
    </source>
</evidence>
<gene>
    <name evidence="2" type="ORF">SAMN05660691_01798</name>
</gene>
<dbReference type="AlphaFoldDB" id="A0A1H6L9Q2"/>
<accession>A0A1H6L9Q2</accession>
<proteinExistence type="predicted"/>
<dbReference type="Gene3D" id="3.20.20.80">
    <property type="entry name" value="Glycosidases"/>
    <property type="match status" value="1"/>
</dbReference>
<dbReference type="InterPro" id="IPR017853">
    <property type="entry name" value="GH"/>
</dbReference>
<keyword evidence="1" id="KW-0732">Signal</keyword>
<dbReference type="STRING" id="173990.SAMN05660691_01798"/>
<feature type="signal peptide" evidence="1">
    <location>
        <begin position="1"/>
        <end position="21"/>
    </location>
</feature>
<protein>
    <recommendedName>
        <fullName evidence="4">Cellulase (Glycosyl hydrolase family 5)</fullName>
    </recommendedName>
</protein>
<dbReference type="RefSeq" id="WP_092792469.1">
    <property type="nucleotide sequence ID" value="NZ_FNXF01000005.1"/>
</dbReference>
<dbReference type="Proteomes" id="UP000199371">
    <property type="component" value="Unassembled WGS sequence"/>
</dbReference>
<dbReference type="EMBL" id="FNXF01000005">
    <property type="protein sequence ID" value="SEH85243.1"/>
    <property type="molecule type" value="Genomic_DNA"/>
</dbReference>
<name>A0A1H6L9Q2_9GAMM</name>
<keyword evidence="3" id="KW-1185">Reference proteome</keyword>
<feature type="chain" id="PRO_5011559186" description="Cellulase (Glycosyl hydrolase family 5)" evidence="1">
    <location>
        <begin position="22"/>
        <end position="857"/>
    </location>
</feature>
<reference evidence="3" key="1">
    <citation type="submission" date="2016-10" db="EMBL/GenBank/DDBJ databases">
        <authorList>
            <person name="Varghese N."/>
            <person name="Submissions S."/>
        </authorList>
    </citation>
    <scope>NUCLEOTIDE SEQUENCE [LARGE SCALE GENOMIC DNA]</scope>
    <source>
        <strain evidence="3">DSM 17616</strain>
    </source>
</reference>
<evidence type="ECO:0008006" key="4">
    <source>
        <dbReference type="Google" id="ProtNLM"/>
    </source>
</evidence>
<evidence type="ECO:0000313" key="3">
    <source>
        <dbReference type="Proteomes" id="UP000199371"/>
    </source>
</evidence>
<evidence type="ECO:0000313" key="2">
    <source>
        <dbReference type="EMBL" id="SEH85243.1"/>
    </source>
</evidence>
<dbReference type="OrthoDB" id="9809937at2"/>
<dbReference type="SUPFAM" id="SSF51445">
    <property type="entry name" value="(Trans)glycosidases"/>
    <property type="match status" value="1"/>
</dbReference>